<feature type="domain" description="THIF-type NAD/FAD binding fold" evidence="1">
    <location>
        <begin position="17"/>
        <end position="251"/>
    </location>
</feature>
<gene>
    <name evidence="2" type="ORF">IAA07_04590</name>
</gene>
<comment type="caution">
    <text evidence="2">The sequence shown here is derived from an EMBL/GenBank/DDBJ whole genome shotgun (WGS) entry which is preliminary data.</text>
</comment>
<dbReference type="SUPFAM" id="SSF69572">
    <property type="entry name" value="Activating enzymes of the ubiquitin-like proteins"/>
    <property type="match status" value="1"/>
</dbReference>
<reference evidence="2" key="2">
    <citation type="submission" date="2021-04" db="EMBL/GenBank/DDBJ databases">
        <authorList>
            <person name="Gilroy R."/>
        </authorList>
    </citation>
    <scope>NUCLEOTIDE SEQUENCE</scope>
    <source>
        <strain evidence="2">CHK178-16964</strain>
    </source>
</reference>
<dbReference type="GO" id="GO:0008641">
    <property type="term" value="F:ubiquitin-like modifier activating enzyme activity"/>
    <property type="evidence" value="ECO:0007669"/>
    <property type="project" value="InterPro"/>
</dbReference>
<dbReference type="AlphaFoldDB" id="A0A9D2HHZ4"/>
<reference evidence="2" key="1">
    <citation type="journal article" date="2021" name="PeerJ">
        <title>Extensive microbial diversity within the chicken gut microbiome revealed by metagenomics and culture.</title>
        <authorList>
            <person name="Gilroy R."/>
            <person name="Ravi A."/>
            <person name="Getino M."/>
            <person name="Pursley I."/>
            <person name="Horton D.L."/>
            <person name="Alikhan N.F."/>
            <person name="Baker D."/>
            <person name="Gharbi K."/>
            <person name="Hall N."/>
            <person name="Watson M."/>
            <person name="Adriaenssens E.M."/>
            <person name="Foster-Nyarko E."/>
            <person name="Jarju S."/>
            <person name="Secka A."/>
            <person name="Antonio M."/>
            <person name="Oren A."/>
            <person name="Chaudhuri R.R."/>
            <person name="La Ragione R."/>
            <person name="Hildebrand F."/>
            <person name="Pallen M.J."/>
        </authorList>
    </citation>
    <scope>NUCLEOTIDE SEQUENCE</scope>
    <source>
        <strain evidence="2">CHK178-16964</strain>
    </source>
</reference>
<dbReference type="InterPro" id="IPR045886">
    <property type="entry name" value="ThiF/MoeB/HesA"/>
</dbReference>
<dbReference type="Pfam" id="PF00899">
    <property type="entry name" value="ThiF"/>
    <property type="match status" value="1"/>
</dbReference>
<name>A0A9D2HHZ4_9FIRM</name>
<dbReference type="EMBL" id="DWZA01000040">
    <property type="protein sequence ID" value="HJA70844.1"/>
    <property type="molecule type" value="Genomic_DNA"/>
</dbReference>
<proteinExistence type="predicted"/>
<dbReference type="Gene3D" id="3.40.50.720">
    <property type="entry name" value="NAD(P)-binding Rossmann-like Domain"/>
    <property type="match status" value="1"/>
</dbReference>
<dbReference type="Proteomes" id="UP000823900">
    <property type="component" value="Unassembled WGS sequence"/>
</dbReference>
<organism evidence="2 3">
    <name type="scientific">Candidatus Lachnoclostridium stercoravium</name>
    <dbReference type="NCBI Taxonomy" id="2838633"/>
    <lineage>
        <taxon>Bacteria</taxon>
        <taxon>Bacillati</taxon>
        <taxon>Bacillota</taxon>
        <taxon>Clostridia</taxon>
        <taxon>Lachnospirales</taxon>
        <taxon>Lachnospiraceae</taxon>
    </lineage>
</organism>
<dbReference type="PANTHER" id="PTHR43267">
    <property type="entry name" value="TRNA THREONYLCARBAMOYLADENOSINE DEHYDRATASE"/>
    <property type="match status" value="1"/>
</dbReference>
<dbReference type="InterPro" id="IPR035985">
    <property type="entry name" value="Ubiquitin-activating_enz"/>
</dbReference>
<accession>A0A9D2HHZ4</accession>
<sequence>MEDRFQEESPFSRTELLLGAEAMEKLSRTAVIVFGIGGVGSHCIEALARCGVGSLLIVDSDTVSVSNLNRQAVAYRWSIGRKKALVMKEIIAEINPKADVITDETFILPDNMENFFSKAAAALGRPSERPADYIIDAIDTVSAKIAIAEYAKAHSIPVISSMGTGNKLHPELFKIADIYETSVCPLCRVMRKELKARQIPSLKVLYSTEQPLKPKVNLEPSPGKRAVPGSISFVPPAAGLIIAGEAIRDILQLS</sequence>
<evidence type="ECO:0000313" key="2">
    <source>
        <dbReference type="EMBL" id="HJA70844.1"/>
    </source>
</evidence>
<dbReference type="CDD" id="cd00755">
    <property type="entry name" value="YgdL_like"/>
    <property type="match status" value="1"/>
</dbReference>
<evidence type="ECO:0000313" key="3">
    <source>
        <dbReference type="Proteomes" id="UP000823900"/>
    </source>
</evidence>
<dbReference type="InterPro" id="IPR000594">
    <property type="entry name" value="ThiF_NAD_FAD-bd"/>
</dbReference>
<dbReference type="PANTHER" id="PTHR43267:SF1">
    <property type="entry name" value="TRNA THREONYLCARBAMOYLADENOSINE DEHYDRATASE"/>
    <property type="match status" value="1"/>
</dbReference>
<protein>
    <submittedName>
        <fullName evidence="2">tRNA threonylcarbamoyladenosine dehydratase</fullName>
    </submittedName>
</protein>
<dbReference type="GO" id="GO:0061504">
    <property type="term" value="P:cyclic threonylcarbamoyladenosine biosynthetic process"/>
    <property type="evidence" value="ECO:0007669"/>
    <property type="project" value="TreeGrafter"/>
</dbReference>
<evidence type="ECO:0000259" key="1">
    <source>
        <dbReference type="Pfam" id="PF00899"/>
    </source>
</evidence>
<dbReference type="GO" id="GO:0061503">
    <property type="term" value="F:tRNA threonylcarbamoyladenosine dehydratase"/>
    <property type="evidence" value="ECO:0007669"/>
    <property type="project" value="TreeGrafter"/>
</dbReference>